<sequence length="396" mass="44444">MGKPRRPLPIPSNCPPLSRQATEVLRSRALSTAMDVVAMAQVGGGPIQWRVWSREGDLIIYQGEDPSGPHNVCPMMGWMEIPGSLDEVADLFRTDTLQHAAEYTQRFCPDVDAVLTLYTIAQLKKLNDDMISVTWRASKSGSSPFALKRDMCLLECHHAFQLENNRRGRVCAVESIDMPCCPDFQAEHGYIRTQVVSSGHVFVESRLKSGYLELSYVVRGDLSTASSLGRWLAVKAMAKRCRSIKAIDAWLRQNRVNRTPFLPVAKVVPHRSRRQCHLCRKVFHALTRKTTCFKCGEVLCSPCTTPQRVEIDGKKRRLDVCTSCCIRPPEIKDVGLIETTAVTEQGSDDGGWLRQRPRRAYSAYVTRNDFEIQARPSLPLLSAGEVVRSPIYILGQ</sequence>
<dbReference type="SUPFAM" id="SSF55961">
    <property type="entry name" value="Bet v1-like"/>
    <property type="match status" value="1"/>
</dbReference>
<evidence type="ECO:0000256" key="3">
    <source>
        <dbReference type="ARBA" id="ARBA00022833"/>
    </source>
</evidence>
<dbReference type="InterPro" id="IPR017455">
    <property type="entry name" value="Znf_FYVE-rel"/>
</dbReference>
<gene>
    <name evidence="6" type="ORF">Ae201684_007211</name>
</gene>
<dbReference type="SUPFAM" id="SSF57903">
    <property type="entry name" value="FYVE/PHD zinc finger"/>
    <property type="match status" value="1"/>
</dbReference>
<dbReference type="PANTHER" id="PTHR13510">
    <property type="entry name" value="FYVE-FINGER-CONTAINING RAB5 EFFECTOR PROTEIN RABENOSYN-5-RELATED"/>
    <property type="match status" value="1"/>
</dbReference>
<dbReference type="InterPro" id="IPR013083">
    <property type="entry name" value="Znf_RING/FYVE/PHD"/>
</dbReference>
<evidence type="ECO:0000313" key="7">
    <source>
        <dbReference type="Proteomes" id="UP000481153"/>
    </source>
</evidence>
<keyword evidence="7" id="KW-1185">Reference proteome</keyword>
<dbReference type="InterPro" id="IPR052727">
    <property type="entry name" value="Rab4/Rab5_effector"/>
</dbReference>
<dbReference type="AlphaFoldDB" id="A0A6G0X7Z3"/>
<protein>
    <recommendedName>
        <fullName evidence="5">FYVE-type domain-containing protein</fullName>
    </recommendedName>
</protein>
<dbReference type="PROSITE" id="PS50178">
    <property type="entry name" value="ZF_FYVE"/>
    <property type="match status" value="1"/>
</dbReference>
<organism evidence="6 7">
    <name type="scientific">Aphanomyces euteiches</name>
    <dbReference type="NCBI Taxonomy" id="100861"/>
    <lineage>
        <taxon>Eukaryota</taxon>
        <taxon>Sar</taxon>
        <taxon>Stramenopiles</taxon>
        <taxon>Oomycota</taxon>
        <taxon>Saprolegniomycetes</taxon>
        <taxon>Saprolegniales</taxon>
        <taxon>Verrucalvaceae</taxon>
        <taxon>Aphanomyces</taxon>
    </lineage>
</organism>
<dbReference type="InterPro" id="IPR000306">
    <property type="entry name" value="Znf_FYVE"/>
</dbReference>
<evidence type="ECO:0000259" key="5">
    <source>
        <dbReference type="PROSITE" id="PS50178"/>
    </source>
</evidence>
<feature type="domain" description="FYVE-type" evidence="5">
    <location>
        <begin position="270"/>
        <end position="324"/>
    </location>
</feature>
<reference evidence="6 7" key="1">
    <citation type="submission" date="2019-07" db="EMBL/GenBank/DDBJ databases">
        <title>Genomics analysis of Aphanomyces spp. identifies a new class of oomycete effector associated with host adaptation.</title>
        <authorList>
            <person name="Gaulin E."/>
        </authorList>
    </citation>
    <scope>NUCLEOTIDE SEQUENCE [LARGE SCALE GENOMIC DNA]</scope>
    <source>
        <strain evidence="6 7">ATCC 201684</strain>
    </source>
</reference>
<dbReference type="InterPro" id="IPR023393">
    <property type="entry name" value="START-like_dom_sf"/>
</dbReference>
<dbReference type="Proteomes" id="UP000481153">
    <property type="component" value="Unassembled WGS sequence"/>
</dbReference>
<keyword evidence="2 4" id="KW-0863">Zinc-finger</keyword>
<dbReference type="GO" id="GO:0008270">
    <property type="term" value="F:zinc ion binding"/>
    <property type="evidence" value="ECO:0007669"/>
    <property type="project" value="UniProtKB-KW"/>
</dbReference>
<evidence type="ECO:0000313" key="6">
    <source>
        <dbReference type="EMBL" id="KAF0736188.1"/>
    </source>
</evidence>
<dbReference type="Pfam" id="PF01363">
    <property type="entry name" value="FYVE"/>
    <property type="match status" value="1"/>
</dbReference>
<dbReference type="PANTHER" id="PTHR13510:SF44">
    <property type="entry name" value="RABENOSYN-5"/>
    <property type="match status" value="1"/>
</dbReference>
<accession>A0A6G0X7Z3</accession>
<proteinExistence type="predicted"/>
<evidence type="ECO:0000256" key="1">
    <source>
        <dbReference type="ARBA" id="ARBA00022723"/>
    </source>
</evidence>
<evidence type="ECO:0000256" key="4">
    <source>
        <dbReference type="PROSITE-ProRule" id="PRU00091"/>
    </source>
</evidence>
<dbReference type="VEuPathDB" id="FungiDB:AeMF1_021548"/>
<comment type="caution">
    <text evidence="6">The sequence shown here is derived from an EMBL/GenBank/DDBJ whole genome shotgun (WGS) entry which is preliminary data.</text>
</comment>
<name>A0A6G0X7Z3_9STRA</name>
<dbReference type="Gene3D" id="3.30.40.10">
    <property type="entry name" value="Zinc/RING finger domain, C3HC4 (zinc finger)"/>
    <property type="match status" value="1"/>
</dbReference>
<dbReference type="EMBL" id="VJMJ01000089">
    <property type="protein sequence ID" value="KAF0736188.1"/>
    <property type="molecule type" value="Genomic_DNA"/>
</dbReference>
<evidence type="ECO:0000256" key="2">
    <source>
        <dbReference type="ARBA" id="ARBA00022771"/>
    </source>
</evidence>
<dbReference type="InterPro" id="IPR011011">
    <property type="entry name" value="Znf_FYVE_PHD"/>
</dbReference>
<keyword evidence="1" id="KW-0479">Metal-binding</keyword>
<keyword evidence="3" id="KW-0862">Zinc</keyword>
<dbReference type="Gene3D" id="3.30.530.20">
    <property type="match status" value="1"/>
</dbReference>